<dbReference type="Pfam" id="PF07690">
    <property type="entry name" value="MFS_1"/>
    <property type="match status" value="1"/>
</dbReference>
<feature type="transmembrane region" description="Helical" evidence="6">
    <location>
        <begin position="302"/>
        <end position="321"/>
    </location>
</feature>
<dbReference type="GO" id="GO:0022857">
    <property type="term" value="F:transmembrane transporter activity"/>
    <property type="evidence" value="ECO:0007669"/>
    <property type="project" value="InterPro"/>
</dbReference>
<comment type="subcellular location">
    <subcellularLocation>
        <location evidence="1">Membrane</location>
        <topology evidence="1">Multi-pass membrane protein</topology>
    </subcellularLocation>
</comment>
<dbReference type="PANTHER" id="PTHR12778">
    <property type="entry name" value="SOLUTE CARRIER FAMILY 33 ACETYL-COA TRANSPORTER -RELATED"/>
    <property type="match status" value="1"/>
</dbReference>
<dbReference type="InterPro" id="IPR011701">
    <property type="entry name" value="MFS"/>
</dbReference>
<keyword evidence="8" id="KW-1185">Reference proteome</keyword>
<feature type="transmembrane region" description="Helical" evidence="6">
    <location>
        <begin position="75"/>
        <end position="96"/>
    </location>
</feature>
<dbReference type="PANTHER" id="PTHR12778:SF10">
    <property type="entry name" value="MAJOR FACILITATOR SUPERFAMILY DOMAIN-CONTAINING PROTEIN 3"/>
    <property type="match status" value="1"/>
</dbReference>
<feature type="transmembrane region" description="Helical" evidence="6">
    <location>
        <begin position="12"/>
        <end position="36"/>
    </location>
</feature>
<feature type="transmembrane region" description="Helical" evidence="6">
    <location>
        <begin position="362"/>
        <end position="383"/>
    </location>
</feature>
<name>A0A133QJT8_9BACT</name>
<dbReference type="Proteomes" id="UP000070533">
    <property type="component" value="Unassembled WGS sequence"/>
</dbReference>
<evidence type="ECO:0000256" key="6">
    <source>
        <dbReference type="SAM" id="Phobius"/>
    </source>
</evidence>
<feature type="transmembrane region" description="Helical" evidence="6">
    <location>
        <begin position="173"/>
        <end position="194"/>
    </location>
</feature>
<evidence type="ECO:0008006" key="9">
    <source>
        <dbReference type="Google" id="ProtNLM"/>
    </source>
</evidence>
<sequence>MMIPELKKHDWLWLPTIYFTRGLPYVIVFLVSLVFYNRMGQSNGTITLNTSWFFIPFILRPIMGRVVTGFATKRFWILAMELLMAVCMFGVSQTISSKYWELLTMFFLFVTASASVVHDVAIARFYKQFVSPMETRHFSIHTIFLLVSIIVGMGIPVMVAGNLEVLNRVVTTSWMSTFDLLSITFIILFVYHLVVIPHPQDNPSVPVWSGLTRRWWMETKTGFMQLPNYGALLCFLLLFLIPEGMFFRIAPLFLIDPGSNGGLSLSPQELGLAQGSLGAFAAIFGCALGAKSLKKWGLRRCLWPMVIAITLPKMLYIYLSYNFVSTLSIINVCVVIEQFGFGYGITAYILLLVYCSQGKYSVFKFSIASALAAISLMSSGWFTGILQEYVGYRRFFVIVSIANILPFIVAALIHADKNLNERQTESL</sequence>
<dbReference type="Gene3D" id="1.20.1250.20">
    <property type="entry name" value="MFS general substrate transporter like domains"/>
    <property type="match status" value="1"/>
</dbReference>
<feature type="transmembrane region" description="Helical" evidence="6">
    <location>
        <begin position="327"/>
        <end position="355"/>
    </location>
</feature>
<comment type="caution">
    <text evidence="7">The sequence shown here is derived from an EMBL/GenBank/DDBJ whole genome shotgun (WGS) entry which is preliminary data.</text>
</comment>
<evidence type="ECO:0000256" key="3">
    <source>
        <dbReference type="ARBA" id="ARBA00022692"/>
    </source>
</evidence>
<dbReference type="STRING" id="28128.HMPREF3226_00509"/>
<feature type="transmembrane region" description="Helical" evidence="6">
    <location>
        <begin position="102"/>
        <end position="126"/>
    </location>
</feature>
<dbReference type="InterPro" id="IPR004752">
    <property type="entry name" value="AmpG_permease/AT-1"/>
</dbReference>
<organism evidence="7 8">
    <name type="scientific">Prevotella corporis</name>
    <dbReference type="NCBI Taxonomy" id="28128"/>
    <lineage>
        <taxon>Bacteria</taxon>
        <taxon>Pseudomonadati</taxon>
        <taxon>Bacteroidota</taxon>
        <taxon>Bacteroidia</taxon>
        <taxon>Bacteroidales</taxon>
        <taxon>Prevotellaceae</taxon>
        <taxon>Prevotella</taxon>
    </lineage>
</organism>
<accession>A0A133QJT8</accession>
<feature type="transmembrane region" description="Helical" evidence="6">
    <location>
        <begin position="138"/>
        <end position="161"/>
    </location>
</feature>
<gene>
    <name evidence="7" type="ORF">HMPREF3226_00509</name>
</gene>
<feature type="transmembrane region" description="Helical" evidence="6">
    <location>
        <begin position="229"/>
        <end position="250"/>
    </location>
</feature>
<dbReference type="GO" id="GO:0016020">
    <property type="term" value="C:membrane"/>
    <property type="evidence" value="ECO:0007669"/>
    <property type="project" value="UniProtKB-SubCell"/>
</dbReference>
<dbReference type="InterPro" id="IPR036259">
    <property type="entry name" value="MFS_trans_sf"/>
</dbReference>
<keyword evidence="5 6" id="KW-0472">Membrane</keyword>
<protein>
    <recommendedName>
        <fullName evidence="9">Transporter, major facilitator family protein</fullName>
    </recommendedName>
</protein>
<dbReference type="EMBL" id="LRQG01000020">
    <property type="protein sequence ID" value="KXA43156.1"/>
    <property type="molecule type" value="Genomic_DNA"/>
</dbReference>
<keyword evidence="4 6" id="KW-1133">Transmembrane helix</keyword>
<feature type="transmembrane region" description="Helical" evidence="6">
    <location>
        <begin position="270"/>
        <end position="290"/>
    </location>
</feature>
<evidence type="ECO:0000256" key="4">
    <source>
        <dbReference type="ARBA" id="ARBA00022989"/>
    </source>
</evidence>
<evidence type="ECO:0000313" key="8">
    <source>
        <dbReference type="Proteomes" id="UP000070533"/>
    </source>
</evidence>
<dbReference type="eggNOG" id="COG2814">
    <property type="taxonomic scope" value="Bacteria"/>
</dbReference>
<reference evidence="8" key="1">
    <citation type="submission" date="2016-01" db="EMBL/GenBank/DDBJ databases">
        <authorList>
            <person name="Mitreva M."/>
            <person name="Pepin K.H."/>
            <person name="Mihindukulasuriya K.A."/>
            <person name="Fulton R."/>
            <person name="Fronick C."/>
            <person name="O'Laughlin M."/>
            <person name="Miner T."/>
            <person name="Herter B."/>
            <person name="Rosa B.A."/>
            <person name="Cordes M."/>
            <person name="Tomlinson C."/>
            <person name="Wollam A."/>
            <person name="Palsikar V.B."/>
            <person name="Mardis E.R."/>
            <person name="Wilson R.K."/>
        </authorList>
    </citation>
    <scope>NUCLEOTIDE SEQUENCE [LARGE SCALE GENOMIC DNA]</scope>
    <source>
        <strain evidence="8">MJR7716</strain>
    </source>
</reference>
<dbReference type="RefSeq" id="WP_025877510.1">
    <property type="nucleotide sequence ID" value="NZ_BAAAXP010000033.1"/>
</dbReference>
<dbReference type="OrthoDB" id="1069770at2"/>
<dbReference type="SUPFAM" id="SSF103473">
    <property type="entry name" value="MFS general substrate transporter"/>
    <property type="match status" value="1"/>
</dbReference>
<feature type="transmembrane region" description="Helical" evidence="6">
    <location>
        <begin position="395"/>
        <end position="413"/>
    </location>
</feature>
<dbReference type="PATRIC" id="fig|28128.5.peg.510"/>
<evidence type="ECO:0000313" key="7">
    <source>
        <dbReference type="EMBL" id="KXA43156.1"/>
    </source>
</evidence>
<evidence type="ECO:0000256" key="2">
    <source>
        <dbReference type="ARBA" id="ARBA00022448"/>
    </source>
</evidence>
<evidence type="ECO:0000256" key="5">
    <source>
        <dbReference type="ARBA" id="ARBA00023136"/>
    </source>
</evidence>
<keyword evidence="3 6" id="KW-0812">Transmembrane</keyword>
<proteinExistence type="predicted"/>
<dbReference type="AlphaFoldDB" id="A0A133QJT8"/>
<evidence type="ECO:0000256" key="1">
    <source>
        <dbReference type="ARBA" id="ARBA00004141"/>
    </source>
</evidence>
<keyword evidence="2" id="KW-0813">Transport</keyword>